<dbReference type="PANTHER" id="PTHR23028">
    <property type="entry name" value="ACETYLTRANSFERASE"/>
    <property type="match status" value="1"/>
</dbReference>
<dbReference type="EMBL" id="PGGM01000018">
    <property type="protein sequence ID" value="PSH57616.1"/>
    <property type="molecule type" value="Genomic_DNA"/>
</dbReference>
<dbReference type="PANTHER" id="PTHR23028:SF53">
    <property type="entry name" value="ACYL_TRANSF_3 DOMAIN-CONTAINING PROTEIN"/>
    <property type="match status" value="1"/>
</dbReference>
<feature type="transmembrane region" description="Helical" evidence="1">
    <location>
        <begin position="154"/>
        <end position="173"/>
    </location>
</feature>
<evidence type="ECO:0000313" key="3">
    <source>
        <dbReference type="EMBL" id="PSH57616.1"/>
    </source>
</evidence>
<dbReference type="InterPro" id="IPR002656">
    <property type="entry name" value="Acyl_transf_3_dom"/>
</dbReference>
<reference evidence="4" key="1">
    <citation type="submission" date="2017-11" db="EMBL/GenBank/DDBJ databases">
        <authorList>
            <person name="Kuznetsova I."/>
            <person name="Sazanova A."/>
            <person name="Chirak E."/>
            <person name="Safronova V."/>
            <person name="Willems A."/>
        </authorList>
    </citation>
    <scope>NUCLEOTIDE SEQUENCE [LARGE SCALE GENOMIC DNA]</scope>
    <source>
        <strain evidence="4">CCBAU 03422</strain>
    </source>
</reference>
<dbReference type="AlphaFoldDB" id="A0A2P7ATT0"/>
<sequence>MKYKPALDGLRAVAVVLVIAFHTIANEFPGGFIGVDIFFVLSGYLITSNMLVEWDKTNRISIGKFYWRRALRLAPALLLLLSCYVVVAYFINNTNDHLVAAAITAIYAMNWARAFDIGSVGYMPHTWSLAVEQQFYFIWPLLLSALLFLTGRRVTPWCIALLVLFTIGWRLALIWNETSGERIYNGFDTRVDTILVGCCLAFVPASKMKWAPFLVWLALFAAMVFTLFGSYGRWVEIWGFTAIALASAVLVAGAANISDGQMSHALLSSRPLVWLGQISYGMYLWHFPILVGVADRLGLQGVTRLVFTLGATIVLATSSYLFVEVPFLKKRTLPVAPVPSPQPA</sequence>
<dbReference type="InterPro" id="IPR050879">
    <property type="entry name" value="Acyltransferase_3"/>
</dbReference>
<name>A0A2P7ATT0_9HYPH</name>
<organism evidence="3 4">
    <name type="scientific">Phyllobacterium sophorae</name>
    <dbReference type="NCBI Taxonomy" id="1520277"/>
    <lineage>
        <taxon>Bacteria</taxon>
        <taxon>Pseudomonadati</taxon>
        <taxon>Pseudomonadota</taxon>
        <taxon>Alphaproteobacteria</taxon>
        <taxon>Hyphomicrobiales</taxon>
        <taxon>Phyllobacteriaceae</taxon>
        <taxon>Phyllobacterium</taxon>
    </lineage>
</organism>
<feature type="transmembrane region" description="Helical" evidence="1">
    <location>
        <begin position="127"/>
        <end position="148"/>
    </location>
</feature>
<keyword evidence="1" id="KW-0812">Transmembrane</keyword>
<feature type="transmembrane region" description="Helical" evidence="1">
    <location>
        <begin position="305"/>
        <end position="323"/>
    </location>
</feature>
<dbReference type="RefSeq" id="WP_106667297.1">
    <property type="nucleotide sequence ID" value="NZ_PGGM01000018.1"/>
</dbReference>
<feature type="transmembrane region" description="Helical" evidence="1">
    <location>
        <begin position="272"/>
        <end position="293"/>
    </location>
</feature>
<feature type="domain" description="Acyltransferase 3" evidence="2">
    <location>
        <begin position="6"/>
        <end position="319"/>
    </location>
</feature>
<feature type="transmembrane region" description="Helical" evidence="1">
    <location>
        <begin position="73"/>
        <end position="91"/>
    </location>
</feature>
<keyword evidence="4" id="KW-1185">Reference proteome</keyword>
<dbReference type="Proteomes" id="UP000241764">
    <property type="component" value="Unassembled WGS sequence"/>
</dbReference>
<dbReference type="GO" id="GO:0016747">
    <property type="term" value="F:acyltransferase activity, transferring groups other than amino-acyl groups"/>
    <property type="evidence" value="ECO:0007669"/>
    <property type="project" value="InterPro"/>
</dbReference>
<evidence type="ECO:0000256" key="1">
    <source>
        <dbReference type="SAM" id="Phobius"/>
    </source>
</evidence>
<dbReference type="Pfam" id="PF01757">
    <property type="entry name" value="Acyl_transf_3"/>
    <property type="match status" value="1"/>
</dbReference>
<accession>A0A2P7ATT0</accession>
<feature type="transmembrane region" description="Helical" evidence="1">
    <location>
        <begin position="7"/>
        <end position="25"/>
    </location>
</feature>
<gene>
    <name evidence="3" type="ORF">CU103_27960</name>
</gene>
<comment type="caution">
    <text evidence="3">The sequence shown here is derived from an EMBL/GenBank/DDBJ whole genome shotgun (WGS) entry which is preliminary data.</text>
</comment>
<dbReference type="GO" id="GO:0009103">
    <property type="term" value="P:lipopolysaccharide biosynthetic process"/>
    <property type="evidence" value="ECO:0007669"/>
    <property type="project" value="TreeGrafter"/>
</dbReference>
<keyword evidence="1" id="KW-1133">Transmembrane helix</keyword>
<feature type="transmembrane region" description="Helical" evidence="1">
    <location>
        <begin position="213"/>
        <end position="231"/>
    </location>
</feature>
<feature type="transmembrane region" description="Helical" evidence="1">
    <location>
        <begin position="237"/>
        <end position="260"/>
    </location>
</feature>
<keyword evidence="1" id="KW-0472">Membrane</keyword>
<dbReference type="GO" id="GO:0016020">
    <property type="term" value="C:membrane"/>
    <property type="evidence" value="ECO:0007669"/>
    <property type="project" value="TreeGrafter"/>
</dbReference>
<evidence type="ECO:0000259" key="2">
    <source>
        <dbReference type="Pfam" id="PF01757"/>
    </source>
</evidence>
<dbReference type="OrthoDB" id="9796461at2"/>
<proteinExistence type="predicted"/>
<feature type="transmembrane region" description="Helical" evidence="1">
    <location>
        <begin position="31"/>
        <end position="52"/>
    </location>
</feature>
<evidence type="ECO:0000313" key="4">
    <source>
        <dbReference type="Proteomes" id="UP000241764"/>
    </source>
</evidence>
<protein>
    <recommendedName>
        <fullName evidence="2">Acyltransferase 3 domain-containing protein</fullName>
    </recommendedName>
</protein>